<dbReference type="STRING" id="3880.A0A072TZU1"/>
<proteinExistence type="predicted"/>
<feature type="coiled-coil region" evidence="1">
    <location>
        <begin position="151"/>
        <end position="178"/>
    </location>
</feature>
<dbReference type="PANTHER" id="PTHR34554">
    <property type="entry name" value="RGS1-HXK1-INTERACTING PROTEIN 1"/>
    <property type="match status" value="1"/>
</dbReference>
<dbReference type="InterPro" id="IPR053284">
    <property type="entry name" value="RGS1-HXK1_interactor"/>
</dbReference>
<sequence length="276" mass="30910">MATVAESSEPEAPPSTPAPTVNQSTTTNPQTLDVKPFIDYAVGHVLYYQKTFNDAVDSAIDASTSRFSQIRSTSSAHFHQSLDYLDDFKSQYNAYEELLFGKIKEGVLVAASHPVITSGATASMGLLVLKRPRRFLYYNMQRLFVSEESLVSKASEEVKELRQSIDLLKSEVERMEGARFAIAFRYPRKSALHAEEQFLHGRTKLRQAGKQIRNVIQSAYKIERRAGGLKDILGELPKSEASHFRSQVSRIASDVKQEKRSLAKEVSKISNYGISI</sequence>
<evidence type="ECO:0000313" key="4">
    <source>
        <dbReference type="EnsemblPlants" id="KEH22363"/>
    </source>
</evidence>
<dbReference type="OrthoDB" id="1907298at2759"/>
<evidence type="ECO:0000313" key="5">
    <source>
        <dbReference type="Proteomes" id="UP000002051"/>
    </source>
</evidence>
<dbReference type="PANTHER" id="PTHR34554:SF1">
    <property type="entry name" value="ALANINE-TRNA LIGASE"/>
    <property type="match status" value="1"/>
</dbReference>
<evidence type="ECO:0000256" key="2">
    <source>
        <dbReference type="SAM" id="MobiDB-lite"/>
    </source>
</evidence>
<keyword evidence="5" id="KW-1185">Reference proteome</keyword>
<feature type="region of interest" description="Disordered" evidence="2">
    <location>
        <begin position="1"/>
        <end position="29"/>
    </location>
</feature>
<dbReference type="ExpressionAtlas" id="A0A072TZU1">
    <property type="expression patterns" value="differential"/>
</dbReference>
<keyword evidence="1" id="KW-0175">Coiled coil</keyword>
<dbReference type="HOGENOM" id="CLU_060640_0_1_1"/>
<dbReference type="Proteomes" id="UP000002051">
    <property type="component" value="Unassembled WGS sequence"/>
</dbReference>
<protein>
    <submittedName>
        <fullName evidence="3 4">Uncharacterized protein</fullName>
    </submittedName>
</protein>
<dbReference type="EMBL" id="CM001223">
    <property type="protein sequence ID" value="KEH22363.1"/>
    <property type="molecule type" value="Genomic_DNA"/>
</dbReference>
<gene>
    <name evidence="4" type="primary">25499858</name>
    <name evidence="3" type="ordered locus">MTR_7g445370</name>
</gene>
<organism evidence="3 5">
    <name type="scientific">Medicago truncatula</name>
    <name type="common">Barrel medic</name>
    <name type="synonym">Medicago tribuloides</name>
    <dbReference type="NCBI Taxonomy" id="3880"/>
    <lineage>
        <taxon>Eukaryota</taxon>
        <taxon>Viridiplantae</taxon>
        <taxon>Streptophyta</taxon>
        <taxon>Embryophyta</taxon>
        <taxon>Tracheophyta</taxon>
        <taxon>Spermatophyta</taxon>
        <taxon>Magnoliopsida</taxon>
        <taxon>eudicotyledons</taxon>
        <taxon>Gunneridae</taxon>
        <taxon>Pentapetalae</taxon>
        <taxon>rosids</taxon>
        <taxon>fabids</taxon>
        <taxon>Fabales</taxon>
        <taxon>Fabaceae</taxon>
        <taxon>Papilionoideae</taxon>
        <taxon>50 kb inversion clade</taxon>
        <taxon>NPAAA clade</taxon>
        <taxon>Hologalegina</taxon>
        <taxon>IRL clade</taxon>
        <taxon>Trifolieae</taxon>
        <taxon>Medicago</taxon>
    </lineage>
</organism>
<dbReference type="EnsemblPlants" id="KEH22363">
    <property type="protein sequence ID" value="KEH22363"/>
    <property type="gene ID" value="MTR_7g445370"/>
</dbReference>
<reference evidence="4" key="3">
    <citation type="submission" date="2015-04" db="UniProtKB">
        <authorList>
            <consortium name="EnsemblPlants"/>
        </authorList>
    </citation>
    <scope>IDENTIFICATION</scope>
    <source>
        <strain evidence="4">cv. Jemalong A17</strain>
    </source>
</reference>
<reference evidence="3 5" key="1">
    <citation type="journal article" date="2011" name="Nature">
        <title>The Medicago genome provides insight into the evolution of rhizobial symbioses.</title>
        <authorList>
            <person name="Young N.D."/>
            <person name="Debelle F."/>
            <person name="Oldroyd G.E."/>
            <person name="Geurts R."/>
            <person name="Cannon S.B."/>
            <person name="Udvardi M.K."/>
            <person name="Benedito V.A."/>
            <person name="Mayer K.F."/>
            <person name="Gouzy J."/>
            <person name="Schoof H."/>
            <person name="Van de Peer Y."/>
            <person name="Proost S."/>
            <person name="Cook D.R."/>
            <person name="Meyers B.C."/>
            <person name="Spannagl M."/>
            <person name="Cheung F."/>
            <person name="De Mita S."/>
            <person name="Krishnakumar V."/>
            <person name="Gundlach H."/>
            <person name="Zhou S."/>
            <person name="Mudge J."/>
            <person name="Bharti A.K."/>
            <person name="Murray J.D."/>
            <person name="Naoumkina M.A."/>
            <person name="Rosen B."/>
            <person name="Silverstein K.A."/>
            <person name="Tang H."/>
            <person name="Rombauts S."/>
            <person name="Zhao P.X."/>
            <person name="Zhou P."/>
            <person name="Barbe V."/>
            <person name="Bardou P."/>
            <person name="Bechner M."/>
            <person name="Bellec A."/>
            <person name="Berger A."/>
            <person name="Berges H."/>
            <person name="Bidwell S."/>
            <person name="Bisseling T."/>
            <person name="Choisne N."/>
            <person name="Couloux A."/>
            <person name="Denny R."/>
            <person name="Deshpande S."/>
            <person name="Dai X."/>
            <person name="Doyle J.J."/>
            <person name="Dudez A.M."/>
            <person name="Farmer A.D."/>
            <person name="Fouteau S."/>
            <person name="Franken C."/>
            <person name="Gibelin C."/>
            <person name="Gish J."/>
            <person name="Goldstein S."/>
            <person name="Gonzalez A.J."/>
            <person name="Green P.J."/>
            <person name="Hallab A."/>
            <person name="Hartog M."/>
            <person name="Hua A."/>
            <person name="Humphray S.J."/>
            <person name="Jeong D.H."/>
            <person name="Jing Y."/>
            <person name="Jocker A."/>
            <person name="Kenton S.M."/>
            <person name="Kim D.J."/>
            <person name="Klee K."/>
            <person name="Lai H."/>
            <person name="Lang C."/>
            <person name="Lin S."/>
            <person name="Macmil S.L."/>
            <person name="Magdelenat G."/>
            <person name="Matthews L."/>
            <person name="McCorrison J."/>
            <person name="Monaghan E.L."/>
            <person name="Mun J.H."/>
            <person name="Najar F.Z."/>
            <person name="Nicholson C."/>
            <person name="Noirot C."/>
            <person name="O'Bleness M."/>
            <person name="Paule C.R."/>
            <person name="Poulain J."/>
            <person name="Prion F."/>
            <person name="Qin B."/>
            <person name="Qu C."/>
            <person name="Retzel E.F."/>
            <person name="Riddle C."/>
            <person name="Sallet E."/>
            <person name="Samain S."/>
            <person name="Samson N."/>
            <person name="Sanders I."/>
            <person name="Saurat O."/>
            <person name="Scarpelli C."/>
            <person name="Schiex T."/>
            <person name="Segurens B."/>
            <person name="Severin A.J."/>
            <person name="Sherrier D.J."/>
            <person name="Shi R."/>
            <person name="Sims S."/>
            <person name="Singer S.R."/>
            <person name="Sinharoy S."/>
            <person name="Sterck L."/>
            <person name="Viollet A."/>
            <person name="Wang B.B."/>
            <person name="Wang K."/>
            <person name="Wang M."/>
            <person name="Wang X."/>
            <person name="Warfsmann J."/>
            <person name="Weissenbach J."/>
            <person name="White D.D."/>
            <person name="White J.D."/>
            <person name="Wiley G.B."/>
            <person name="Wincker P."/>
            <person name="Xing Y."/>
            <person name="Yang L."/>
            <person name="Yao Z."/>
            <person name="Ying F."/>
            <person name="Zhai J."/>
            <person name="Zhou L."/>
            <person name="Zuber A."/>
            <person name="Denarie J."/>
            <person name="Dixon R.A."/>
            <person name="May G.D."/>
            <person name="Schwartz D.C."/>
            <person name="Rogers J."/>
            <person name="Quetier F."/>
            <person name="Town C.D."/>
            <person name="Roe B.A."/>
        </authorList>
    </citation>
    <scope>NUCLEOTIDE SEQUENCE [LARGE SCALE GENOMIC DNA]</scope>
    <source>
        <strain evidence="3">A17</strain>
        <strain evidence="4 5">cv. Jemalong A17</strain>
    </source>
</reference>
<reference evidence="3 5" key="2">
    <citation type="journal article" date="2014" name="BMC Genomics">
        <title>An improved genome release (version Mt4.0) for the model legume Medicago truncatula.</title>
        <authorList>
            <person name="Tang H."/>
            <person name="Krishnakumar V."/>
            <person name="Bidwell S."/>
            <person name="Rosen B."/>
            <person name="Chan A."/>
            <person name="Zhou S."/>
            <person name="Gentzbittel L."/>
            <person name="Childs K.L."/>
            <person name="Yandell M."/>
            <person name="Gundlach H."/>
            <person name="Mayer K.F."/>
            <person name="Schwartz D.C."/>
            <person name="Town C.D."/>
        </authorList>
    </citation>
    <scope>GENOME REANNOTATION</scope>
    <source>
        <strain evidence="3">A17</strain>
        <strain evidence="4 5">cv. Jemalong A17</strain>
    </source>
</reference>
<evidence type="ECO:0000256" key="1">
    <source>
        <dbReference type="SAM" id="Coils"/>
    </source>
</evidence>
<evidence type="ECO:0000313" key="3">
    <source>
        <dbReference type="EMBL" id="KEH22363.1"/>
    </source>
</evidence>
<dbReference type="AlphaFoldDB" id="A0A072TZU1"/>
<name>A0A072TZU1_MEDTR</name>
<accession>A0A072TZU1</accession>